<gene>
    <name evidence="8" type="ORF">C8N26_0125</name>
</gene>
<dbReference type="RefSeq" id="WP_120185592.1">
    <property type="nucleotide sequence ID" value="NZ_RAQM01000006.1"/>
</dbReference>
<keyword evidence="5" id="KW-0998">Cell outer membrane</keyword>
<evidence type="ECO:0000313" key="8">
    <source>
        <dbReference type="EMBL" id="RKF04737.1"/>
    </source>
</evidence>
<dbReference type="PROSITE" id="PS51257">
    <property type="entry name" value="PROKAR_LIPOPROTEIN"/>
    <property type="match status" value="1"/>
</dbReference>
<dbReference type="GO" id="GO:0009279">
    <property type="term" value="C:cell outer membrane"/>
    <property type="evidence" value="ECO:0007669"/>
    <property type="project" value="UniProtKB-SubCell"/>
</dbReference>
<dbReference type="Gene3D" id="1.25.40.390">
    <property type="match status" value="1"/>
</dbReference>
<dbReference type="InterPro" id="IPR012944">
    <property type="entry name" value="SusD_RagB_dom"/>
</dbReference>
<evidence type="ECO:0000256" key="2">
    <source>
        <dbReference type="ARBA" id="ARBA00006275"/>
    </source>
</evidence>
<dbReference type="CDD" id="cd08977">
    <property type="entry name" value="SusD"/>
    <property type="match status" value="1"/>
</dbReference>
<feature type="domain" description="RagB/SusD" evidence="6">
    <location>
        <begin position="341"/>
        <end position="429"/>
    </location>
</feature>
<evidence type="ECO:0000256" key="1">
    <source>
        <dbReference type="ARBA" id="ARBA00004442"/>
    </source>
</evidence>
<evidence type="ECO:0000256" key="3">
    <source>
        <dbReference type="ARBA" id="ARBA00022729"/>
    </source>
</evidence>
<sequence length="461" mass="51490">MKRTIYFLIVIALVTASCDNELIQNPNTSKVADNFYSNEAELEEAVNAVYASLQFTGNFDTAIPAIGELPGEDAYDQTPANDGGVYGQLDDYNVIAQSGLIANIWKDAYKGIQRANIVLNRIENIEYNSEETRKNRIGEMKFIRALYYFNLVRIYGDVPLITSEIINPQDSFGQERTPANEVYTQITEDLSEAIDLLPVRSESNKMRVVKSAAQVLLGKVELTLQNYDQAKLHLEEVVSSGAHNLVDVNEVFSTSNELNEEIIFAVQFSSGINSNSEGSDAYRMFNPTGRVVGNLTGTKGHGVLKSDFYSLYQNNDKRKDVYVGTLESGVAYNNKIAVPTTVVGDAESDWVVLRYADVLLMLAEVENELGNQTNAINYINQIRNRVGLEDYNGMEDKSSVFTEVDLQRRLELVWEGHRWFDILRQNRASEVLGISDNTKLLMPLPASQIAADPALQQNPGY</sequence>
<dbReference type="Pfam" id="PF14322">
    <property type="entry name" value="SusD-like_3"/>
    <property type="match status" value="1"/>
</dbReference>
<dbReference type="Pfam" id="PF07980">
    <property type="entry name" value="SusD_RagB"/>
    <property type="match status" value="1"/>
</dbReference>
<evidence type="ECO:0000259" key="7">
    <source>
        <dbReference type="Pfam" id="PF14322"/>
    </source>
</evidence>
<dbReference type="EMBL" id="RAQM01000006">
    <property type="protein sequence ID" value="RKF04737.1"/>
    <property type="molecule type" value="Genomic_DNA"/>
</dbReference>
<evidence type="ECO:0000256" key="5">
    <source>
        <dbReference type="ARBA" id="ARBA00023237"/>
    </source>
</evidence>
<evidence type="ECO:0000313" key="9">
    <source>
        <dbReference type="Proteomes" id="UP000285780"/>
    </source>
</evidence>
<dbReference type="SUPFAM" id="SSF48452">
    <property type="entry name" value="TPR-like"/>
    <property type="match status" value="1"/>
</dbReference>
<dbReference type="AlphaFoldDB" id="A0A420E4D5"/>
<keyword evidence="9" id="KW-1185">Reference proteome</keyword>
<comment type="subcellular location">
    <subcellularLocation>
        <location evidence="1">Cell outer membrane</location>
    </subcellularLocation>
</comment>
<proteinExistence type="inferred from homology"/>
<name>A0A420E4D5_9FLAO</name>
<comment type="caution">
    <text evidence="8">The sequence shown here is derived from an EMBL/GenBank/DDBJ whole genome shotgun (WGS) entry which is preliminary data.</text>
</comment>
<reference evidence="8 9" key="1">
    <citation type="submission" date="2018-09" db="EMBL/GenBank/DDBJ databases">
        <title>Genomic Encyclopedia of Archaeal and Bacterial Type Strains, Phase II (KMG-II): from individual species to whole genera.</title>
        <authorList>
            <person name="Goeker M."/>
        </authorList>
    </citation>
    <scope>NUCLEOTIDE SEQUENCE [LARGE SCALE GENOMIC DNA]</scope>
    <source>
        <strain evidence="8 9">DSM 16505</strain>
    </source>
</reference>
<comment type="similarity">
    <text evidence="2">Belongs to the SusD family.</text>
</comment>
<dbReference type="Proteomes" id="UP000285780">
    <property type="component" value="Unassembled WGS sequence"/>
</dbReference>
<feature type="domain" description="SusD-like N-terminal" evidence="7">
    <location>
        <begin position="97"/>
        <end position="222"/>
    </location>
</feature>
<dbReference type="InterPro" id="IPR033985">
    <property type="entry name" value="SusD-like_N"/>
</dbReference>
<evidence type="ECO:0000256" key="4">
    <source>
        <dbReference type="ARBA" id="ARBA00023136"/>
    </source>
</evidence>
<keyword evidence="3" id="KW-0732">Signal</keyword>
<dbReference type="InterPro" id="IPR011990">
    <property type="entry name" value="TPR-like_helical_dom_sf"/>
</dbReference>
<protein>
    <submittedName>
        <fullName evidence="8">Putative outer membrane starch-binding protein</fullName>
    </submittedName>
</protein>
<organism evidence="8 9">
    <name type="scientific">Tenacibaculum lutimaris</name>
    <dbReference type="NCBI Taxonomy" id="285258"/>
    <lineage>
        <taxon>Bacteria</taxon>
        <taxon>Pseudomonadati</taxon>
        <taxon>Bacteroidota</taxon>
        <taxon>Flavobacteriia</taxon>
        <taxon>Flavobacteriales</taxon>
        <taxon>Flavobacteriaceae</taxon>
        <taxon>Tenacibaculum</taxon>
    </lineage>
</organism>
<evidence type="ECO:0000259" key="6">
    <source>
        <dbReference type="Pfam" id="PF07980"/>
    </source>
</evidence>
<accession>A0A420E4D5</accession>
<keyword evidence="4" id="KW-0472">Membrane</keyword>